<dbReference type="PROSITE" id="PS51257">
    <property type="entry name" value="PROKAR_LIPOPROTEIN"/>
    <property type="match status" value="1"/>
</dbReference>
<proteinExistence type="predicted"/>
<dbReference type="OrthoDB" id="1489643at2"/>
<evidence type="ECO:0000313" key="1">
    <source>
        <dbReference type="EMBL" id="SHF97603.1"/>
    </source>
</evidence>
<dbReference type="AlphaFoldDB" id="A0A1M5G1K6"/>
<protein>
    <recommendedName>
        <fullName evidence="3">Lipoprotein</fullName>
    </recommendedName>
</protein>
<organism evidence="1 2">
    <name type="scientific">Arenibacter palladensis</name>
    <dbReference type="NCBI Taxonomy" id="237373"/>
    <lineage>
        <taxon>Bacteria</taxon>
        <taxon>Pseudomonadati</taxon>
        <taxon>Bacteroidota</taxon>
        <taxon>Flavobacteriia</taxon>
        <taxon>Flavobacteriales</taxon>
        <taxon>Flavobacteriaceae</taxon>
        <taxon>Arenibacter</taxon>
    </lineage>
</organism>
<dbReference type="Proteomes" id="UP000184406">
    <property type="component" value="Unassembled WGS sequence"/>
</dbReference>
<dbReference type="RefSeq" id="WP_072864906.1">
    <property type="nucleotide sequence ID" value="NZ_FQUX01000010.1"/>
</dbReference>
<reference evidence="2" key="1">
    <citation type="submission" date="2016-11" db="EMBL/GenBank/DDBJ databases">
        <authorList>
            <person name="Varghese N."/>
            <person name="Submissions S."/>
        </authorList>
    </citation>
    <scope>NUCLEOTIDE SEQUENCE [LARGE SCALE GENOMIC DNA]</scope>
    <source>
        <strain evidence="2">DSM 17539</strain>
    </source>
</reference>
<gene>
    <name evidence="1" type="ORF">SAMN03080594_11066</name>
</gene>
<evidence type="ECO:0008006" key="3">
    <source>
        <dbReference type="Google" id="ProtNLM"/>
    </source>
</evidence>
<name>A0A1M5G1K6_9FLAO</name>
<accession>A0A1M5G1K6</accession>
<keyword evidence="2" id="KW-1185">Reference proteome</keyword>
<evidence type="ECO:0000313" key="2">
    <source>
        <dbReference type="Proteomes" id="UP000184406"/>
    </source>
</evidence>
<dbReference type="EMBL" id="FQUX01000010">
    <property type="protein sequence ID" value="SHF97603.1"/>
    <property type="molecule type" value="Genomic_DNA"/>
</dbReference>
<sequence length="395" mass="45754">MKQSLLASLMMFIFISCGGVKKTQEALNTGNYGNAINNALKNIAENKTKKSNQPYIQLLEEAYKKNTERELQEIAFLKKDNNPANHEIIFNSYQNLKSIQERIKPLLPLQLFDENRNARFAFKDYDEEIIKSKRELSDYLYNNATALLNSGQYKEDYRKAFDQFSYLNDINPNYKDTNLKLEEAHNKGLDYVQVVMINDSEQIVPNRLEQELLNFNTYGLNDLWTVYHTNALENIKYDYEMQVAFRNINISPEQVTEKQISKEKQIKDGYKYATNSNGEVLKDSLGNKIKIDKFKTVKCNFYQFTQLKSVEVVGNVSFLDLHSQQQINSYPLASQFVFNHVYAKHNGDTSALEEDMVPLLQLSAVPFPSNEQMVYDAGEDLKAKLKGIVTRHRFN</sequence>